<dbReference type="RefSeq" id="WP_005016555.1">
    <property type="nucleotide sequence ID" value="NZ_JFZZ01000048.1"/>
</dbReference>
<evidence type="ECO:0000256" key="3">
    <source>
        <dbReference type="ARBA" id="ARBA00023125"/>
    </source>
</evidence>
<keyword evidence="3" id="KW-0238">DNA-binding</keyword>
<dbReference type="Pfam" id="PF00126">
    <property type="entry name" value="HTH_1"/>
    <property type="match status" value="1"/>
</dbReference>
<dbReference type="PANTHER" id="PTHR30293">
    <property type="entry name" value="TRANSCRIPTIONAL REGULATORY PROTEIN NAC-RELATED"/>
    <property type="match status" value="1"/>
</dbReference>
<protein>
    <submittedName>
        <fullName evidence="7">LysR substrate-binding domain protein</fullName>
    </submittedName>
</protein>
<keyword evidence="4" id="KW-0010">Activator</keyword>
<sequence length="308" mass="33431">MELRQLRYFVKVVECGSLGRAATELGVVTSALSQQISRLEGELSTRLLTRTSTGVVLTDAGLAFLRQAQLSLRHADDAMKAARESRLSGHVSIGLVQTTASVLALPFMRAMRQRYPDVRLRLVESLSGHLSTMLNARQLDLAIVFQTETARRWSVMPLLDESLFLIARDDMPGLPPAGRVRLRDLTGLPLLLPSDSHGLRALVNNGFARFNERPDLVAEIDGLDVLMELVEAGLGATIQPGAATVRLRGAPLATRQIRDRQLARSNLLVSLSDDELSPAALAVRVLLAQVAADLVRAGAWPGATLHKS</sequence>
<keyword evidence="2" id="KW-0805">Transcription regulation</keyword>
<dbReference type="Gene3D" id="3.40.190.290">
    <property type="match status" value="1"/>
</dbReference>
<feature type="domain" description="HTH lysR-type" evidence="6">
    <location>
        <begin position="1"/>
        <end position="58"/>
    </location>
</feature>
<dbReference type="InterPro" id="IPR005119">
    <property type="entry name" value="LysR_subst-bd"/>
</dbReference>
<gene>
    <name evidence="7" type="ORF">L497_2700</name>
</gene>
<evidence type="ECO:0000259" key="6">
    <source>
        <dbReference type="PROSITE" id="PS50931"/>
    </source>
</evidence>
<dbReference type="CDD" id="cd08433">
    <property type="entry name" value="PBP2_Nac"/>
    <property type="match status" value="1"/>
</dbReference>
<name>A0A158M732_9BORD</name>
<evidence type="ECO:0000256" key="5">
    <source>
        <dbReference type="ARBA" id="ARBA00023163"/>
    </source>
</evidence>
<dbReference type="GO" id="GO:0003677">
    <property type="term" value="F:DNA binding"/>
    <property type="evidence" value="ECO:0007669"/>
    <property type="project" value="UniProtKB-KW"/>
</dbReference>
<dbReference type="STRING" id="35814.BBB42_16420"/>
<dbReference type="GeneID" id="93118587"/>
<reference evidence="7 8" key="1">
    <citation type="submission" date="2014-03" db="EMBL/GenBank/DDBJ databases">
        <title>Genome sequence of Bordetella holmseii.</title>
        <authorList>
            <person name="Harvill E."/>
            <person name="Goodfield L.L."/>
            <person name="Ivanov Y."/>
            <person name="Meyer J.A."/>
            <person name="Newth C."/>
            <person name="Cassiday P."/>
            <person name="Tondella M.L."/>
            <person name="Liao P."/>
            <person name="Zimmerman J."/>
            <person name="Meert K."/>
            <person name="Wessel D."/>
            <person name="Berger J."/>
            <person name="Dean J.M."/>
            <person name="Holubkov R."/>
            <person name="Burr J."/>
            <person name="Liu T."/>
            <person name="Brinkac L.M."/>
            <person name="Sanka R."/>
            <person name="Kim M."/>
            <person name="Losada L."/>
        </authorList>
    </citation>
    <scope>NUCLEOTIDE SEQUENCE [LARGE SCALE GENOMIC DNA]</scope>
    <source>
        <strain evidence="7 8">CDC-H585-BH</strain>
    </source>
</reference>
<dbReference type="GO" id="GO:0003700">
    <property type="term" value="F:DNA-binding transcription factor activity"/>
    <property type="evidence" value="ECO:0007669"/>
    <property type="project" value="InterPro"/>
</dbReference>
<evidence type="ECO:0000313" key="8">
    <source>
        <dbReference type="Proteomes" id="UP000026682"/>
    </source>
</evidence>
<dbReference type="PROSITE" id="PS50931">
    <property type="entry name" value="HTH_LYSR"/>
    <property type="match status" value="1"/>
</dbReference>
<dbReference type="Gene3D" id="1.10.10.10">
    <property type="entry name" value="Winged helix-like DNA-binding domain superfamily/Winged helix DNA-binding domain"/>
    <property type="match status" value="1"/>
</dbReference>
<dbReference type="FunFam" id="1.10.10.10:FF:000001">
    <property type="entry name" value="LysR family transcriptional regulator"/>
    <property type="match status" value="1"/>
</dbReference>
<evidence type="ECO:0000256" key="1">
    <source>
        <dbReference type="ARBA" id="ARBA00009437"/>
    </source>
</evidence>
<dbReference type="AlphaFoldDB" id="A0A158M732"/>
<dbReference type="GO" id="GO:2000142">
    <property type="term" value="P:regulation of DNA-templated transcription initiation"/>
    <property type="evidence" value="ECO:0007669"/>
    <property type="project" value="TreeGrafter"/>
</dbReference>
<dbReference type="EMBL" id="JFZZ01000048">
    <property type="protein sequence ID" value="KAK95832.1"/>
    <property type="molecule type" value="Genomic_DNA"/>
</dbReference>
<organism evidence="7 8">
    <name type="scientific">Bordetella holmesii CDC-H585-BH</name>
    <dbReference type="NCBI Taxonomy" id="1331206"/>
    <lineage>
        <taxon>Bacteria</taxon>
        <taxon>Pseudomonadati</taxon>
        <taxon>Pseudomonadota</taxon>
        <taxon>Betaproteobacteria</taxon>
        <taxon>Burkholderiales</taxon>
        <taxon>Alcaligenaceae</taxon>
        <taxon>Bordetella</taxon>
    </lineage>
</organism>
<dbReference type="InterPro" id="IPR000847">
    <property type="entry name" value="LysR_HTH_N"/>
</dbReference>
<dbReference type="Proteomes" id="UP000026682">
    <property type="component" value="Unassembled WGS sequence"/>
</dbReference>
<evidence type="ECO:0000313" key="7">
    <source>
        <dbReference type="EMBL" id="KAK95832.1"/>
    </source>
</evidence>
<dbReference type="SUPFAM" id="SSF46785">
    <property type="entry name" value="Winged helix' DNA-binding domain"/>
    <property type="match status" value="1"/>
</dbReference>
<keyword evidence="5" id="KW-0804">Transcription</keyword>
<proteinExistence type="inferred from homology"/>
<dbReference type="PATRIC" id="fig|1331206.3.peg.1284"/>
<comment type="caution">
    <text evidence="7">The sequence shown here is derived from an EMBL/GenBank/DDBJ whole genome shotgun (WGS) entry which is preliminary data.</text>
</comment>
<accession>A0A158M732</accession>
<evidence type="ECO:0000256" key="2">
    <source>
        <dbReference type="ARBA" id="ARBA00023015"/>
    </source>
</evidence>
<dbReference type="SUPFAM" id="SSF53850">
    <property type="entry name" value="Periplasmic binding protein-like II"/>
    <property type="match status" value="1"/>
</dbReference>
<comment type="similarity">
    <text evidence="1">Belongs to the LysR transcriptional regulatory family.</text>
</comment>
<dbReference type="InterPro" id="IPR036388">
    <property type="entry name" value="WH-like_DNA-bd_sf"/>
</dbReference>
<evidence type="ECO:0000256" key="4">
    <source>
        <dbReference type="ARBA" id="ARBA00023159"/>
    </source>
</evidence>
<dbReference type="PANTHER" id="PTHR30293:SF0">
    <property type="entry name" value="NITROGEN ASSIMILATION REGULATORY PROTEIN NAC"/>
    <property type="match status" value="1"/>
</dbReference>
<dbReference type="Pfam" id="PF03466">
    <property type="entry name" value="LysR_substrate"/>
    <property type="match status" value="1"/>
</dbReference>
<dbReference type="InterPro" id="IPR036390">
    <property type="entry name" value="WH_DNA-bd_sf"/>
</dbReference>